<feature type="region of interest" description="Disordered" evidence="1">
    <location>
        <begin position="67"/>
        <end position="119"/>
    </location>
</feature>
<keyword evidence="3" id="KW-1185">Reference proteome</keyword>
<dbReference type="AlphaFoldDB" id="A0ABD3IDR4"/>
<feature type="compositionally biased region" description="Basic and acidic residues" evidence="1">
    <location>
        <begin position="103"/>
        <end position="119"/>
    </location>
</feature>
<evidence type="ECO:0000313" key="3">
    <source>
        <dbReference type="Proteomes" id="UP001633002"/>
    </source>
</evidence>
<feature type="compositionally biased region" description="Polar residues" evidence="1">
    <location>
        <begin position="89"/>
        <end position="100"/>
    </location>
</feature>
<dbReference type="EMBL" id="JBJQOH010000001">
    <property type="protein sequence ID" value="KAL3700406.1"/>
    <property type="molecule type" value="Genomic_DNA"/>
</dbReference>
<reference evidence="2 3" key="1">
    <citation type="submission" date="2024-09" db="EMBL/GenBank/DDBJ databases">
        <title>Chromosome-scale assembly of Riccia sorocarpa.</title>
        <authorList>
            <person name="Paukszto L."/>
        </authorList>
    </citation>
    <scope>NUCLEOTIDE SEQUENCE [LARGE SCALE GENOMIC DNA]</scope>
    <source>
        <strain evidence="2">LP-2024</strain>
        <tissue evidence="2">Aerial parts of the thallus</tissue>
    </source>
</reference>
<organism evidence="2 3">
    <name type="scientific">Riccia sorocarpa</name>
    <dbReference type="NCBI Taxonomy" id="122646"/>
    <lineage>
        <taxon>Eukaryota</taxon>
        <taxon>Viridiplantae</taxon>
        <taxon>Streptophyta</taxon>
        <taxon>Embryophyta</taxon>
        <taxon>Marchantiophyta</taxon>
        <taxon>Marchantiopsida</taxon>
        <taxon>Marchantiidae</taxon>
        <taxon>Marchantiales</taxon>
        <taxon>Ricciaceae</taxon>
        <taxon>Riccia</taxon>
    </lineage>
</organism>
<name>A0ABD3IDR4_9MARC</name>
<protein>
    <submittedName>
        <fullName evidence="2">Uncharacterized protein</fullName>
    </submittedName>
</protein>
<accession>A0ABD3IDR4</accession>
<feature type="region of interest" description="Disordered" evidence="1">
    <location>
        <begin position="24"/>
        <end position="48"/>
    </location>
</feature>
<comment type="caution">
    <text evidence="2">The sequence shown here is derived from an EMBL/GenBank/DDBJ whole genome shotgun (WGS) entry which is preliminary data.</text>
</comment>
<feature type="compositionally biased region" description="Polar residues" evidence="1">
    <location>
        <begin position="33"/>
        <end position="48"/>
    </location>
</feature>
<evidence type="ECO:0000256" key="1">
    <source>
        <dbReference type="SAM" id="MobiDB-lite"/>
    </source>
</evidence>
<sequence>MCTCNEGKQSTRNRRKWWEYLAERRSAADDSEQTTPTTQTSCNPAGDNEYQTTLAADQVSLLASNWAGRRNAEATGDNSTAVGTEEPEPQTQRLTTSHQGDATMRRDLGKTELEFRRST</sequence>
<evidence type="ECO:0000313" key="2">
    <source>
        <dbReference type="EMBL" id="KAL3700406.1"/>
    </source>
</evidence>
<gene>
    <name evidence="2" type="ORF">R1sor_018428</name>
</gene>
<proteinExistence type="predicted"/>
<dbReference type="Proteomes" id="UP001633002">
    <property type="component" value="Unassembled WGS sequence"/>
</dbReference>